<protein>
    <submittedName>
        <fullName evidence="1">N-formylglutamate deformylase</fullName>
    </submittedName>
</protein>
<proteinExistence type="predicted"/>
<dbReference type="EMBL" id="FOTQ01000010">
    <property type="protein sequence ID" value="SFM59964.1"/>
    <property type="molecule type" value="Genomic_DNA"/>
</dbReference>
<sequence>MSQEAYRILEPETRNSAVVFASPHSGCDYPEWFVRRSLLNAHSIRSSEDAFVDMLFDSAPEVGAPFLVARAPRALLDLNRSADELDPALIHGVRKVGHNPRIASGLGVIPRVVANGRPIYHGKMALDEANRRIDTYWRPYHAALAELLGGAHEMFGRAILIDCHSMPREAVENASRTSGRRPEIVLGDRFGAAAHPEVVDEIEAAFVEAGFAVSRNLPFAGAFVTQHYGRPSRRQHAIQVEIDRSLYMDETRIEPHSDFETFRARLRGVIARIAEIGRPEERPLAAE</sequence>
<dbReference type="InterPro" id="IPR007709">
    <property type="entry name" value="N-FG_amidohydro"/>
</dbReference>
<dbReference type="AlphaFoldDB" id="A0A1I4S6P9"/>
<dbReference type="OrthoDB" id="9802050at2"/>
<keyword evidence="2" id="KW-1185">Reference proteome</keyword>
<dbReference type="RefSeq" id="WP_093095905.1">
    <property type="nucleotide sequence ID" value="NZ_FOTQ01000010.1"/>
</dbReference>
<evidence type="ECO:0000313" key="1">
    <source>
        <dbReference type="EMBL" id="SFM59964.1"/>
    </source>
</evidence>
<organism evidence="1 2">
    <name type="scientific">Shimia aestuarii</name>
    <dbReference type="NCBI Taxonomy" id="254406"/>
    <lineage>
        <taxon>Bacteria</taxon>
        <taxon>Pseudomonadati</taxon>
        <taxon>Pseudomonadota</taxon>
        <taxon>Alphaproteobacteria</taxon>
        <taxon>Rhodobacterales</taxon>
        <taxon>Roseobacteraceae</taxon>
    </lineage>
</organism>
<dbReference type="STRING" id="254406.SAMN04488042_11019"/>
<accession>A0A1I4S6P9</accession>
<dbReference type="SUPFAM" id="SSF53187">
    <property type="entry name" value="Zn-dependent exopeptidases"/>
    <property type="match status" value="1"/>
</dbReference>
<dbReference type="Proteomes" id="UP000199144">
    <property type="component" value="Unassembled WGS sequence"/>
</dbReference>
<dbReference type="Gene3D" id="3.40.630.40">
    <property type="entry name" value="Zn-dependent exopeptidases"/>
    <property type="match status" value="1"/>
</dbReference>
<name>A0A1I4S6P9_9RHOB</name>
<gene>
    <name evidence="1" type="ORF">SAMN04488042_11019</name>
</gene>
<dbReference type="Pfam" id="PF05013">
    <property type="entry name" value="FGase"/>
    <property type="match status" value="1"/>
</dbReference>
<reference evidence="1 2" key="1">
    <citation type="submission" date="2016-10" db="EMBL/GenBank/DDBJ databases">
        <authorList>
            <person name="de Groot N.N."/>
        </authorList>
    </citation>
    <scope>NUCLEOTIDE SEQUENCE [LARGE SCALE GENOMIC DNA]</scope>
    <source>
        <strain evidence="1 2">DSM 15283</strain>
    </source>
</reference>
<evidence type="ECO:0000313" key="2">
    <source>
        <dbReference type="Proteomes" id="UP000199144"/>
    </source>
</evidence>